<sequence length="74" mass="7201">MSSPSGPRLTVTVNGADQEVAAGTTLAALVTTLSSAPAGIAAAVNEAVVPRGAWRATGLAEGDRVEILTAVQGG</sequence>
<dbReference type="EMBL" id="MVFC01000014">
    <property type="protein sequence ID" value="OON77649.1"/>
    <property type="molecule type" value="Genomic_DNA"/>
</dbReference>
<reference evidence="1 2" key="1">
    <citation type="submission" date="2017-02" db="EMBL/GenBank/DDBJ databases">
        <title>Draft Genome Sequence of Streptomyces tsukubaensis F601, a Producer of the immunosuppressant tacrolimus FK506.</title>
        <authorList>
            <person name="Zong G."/>
            <person name="Zhong C."/>
            <person name="Fu J."/>
            <person name="Qin R."/>
            <person name="Cao G."/>
        </authorList>
    </citation>
    <scope>NUCLEOTIDE SEQUENCE [LARGE SCALE GENOMIC DNA]</scope>
    <source>
        <strain evidence="1 2">F601</strain>
    </source>
</reference>
<keyword evidence="2" id="KW-1185">Reference proteome</keyword>
<accession>A0A1V4A6S9</accession>
<protein>
    <submittedName>
        <fullName evidence="1">Thiamine biosynthesis protein ThiS</fullName>
    </submittedName>
</protein>
<dbReference type="CDD" id="cd00565">
    <property type="entry name" value="Ubl_ThiS"/>
    <property type="match status" value="1"/>
</dbReference>
<organism evidence="1 2">
    <name type="scientific">Streptomyces tsukubensis</name>
    <dbReference type="NCBI Taxonomy" id="83656"/>
    <lineage>
        <taxon>Bacteria</taxon>
        <taxon>Bacillati</taxon>
        <taxon>Actinomycetota</taxon>
        <taxon>Actinomycetes</taxon>
        <taxon>Kitasatosporales</taxon>
        <taxon>Streptomycetaceae</taxon>
        <taxon>Streptomyces</taxon>
    </lineage>
</organism>
<dbReference type="OrthoDB" id="163636at2"/>
<comment type="caution">
    <text evidence="1">The sequence shown here is derived from an EMBL/GenBank/DDBJ whole genome shotgun (WGS) entry which is preliminary data.</text>
</comment>
<dbReference type="InterPro" id="IPR016155">
    <property type="entry name" value="Mopterin_synth/thiamin_S_b"/>
</dbReference>
<dbReference type="InterPro" id="IPR012675">
    <property type="entry name" value="Beta-grasp_dom_sf"/>
</dbReference>
<dbReference type="Gene3D" id="3.10.20.30">
    <property type="match status" value="1"/>
</dbReference>
<evidence type="ECO:0000313" key="1">
    <source>
        <dbReference type="EMBL" id="OON77649.1"/>
    </source>
</evidence>
<evidence type="ECO:0000313" key="2">
    <source>
        <dbReference type="Proteomes" id="UP000190539"/>
    </source>
</evidence>
<dbReference type="Pfam" id="PF02597">
    <property type="entry name" value="ThiS"/>
    <property type="match status" value="1"/>
</dbReference>
<name>A0A1V4A6S9_9ACTN</name>
<dbReference type="SUPFAM" id="SSF54285">
    <property type="entry name" value="MoaD/ThiS"/>
    <property type="match status" value="1"/>
</dbReference>
<gene>
    <name evidence="1" type="ORF">B1H18_18105</name>
</gene>
<dbReference type="NCBIfam" id="TIGR01683">
    <property type="entry name" value="thiS"/>
    <property type="match status" value="1"/>
</dbReference>
<dbReference type="InterPro" id="IPR003749">
    <property type="entry name" value="ThiS/MoaD-like"/>
</dbReference>
<dbReference type="STRING" id="83656.B1H18_18105"/>
<dbReference type="AlphaFoldDB" id="A0A1V4A6S9"/>
<dbReference type="PANTHER" id="PTHR34472:SF1">
    <property type="entry name" value="SULFUR CARRIER PROTEIN THIS"/>
    <property type="match status" value="1"/>
</dbReference>
<proteinExistence type="predicted"/>
<dbReference type="RefSeq" id="WP_077969200.1">
    <property type="nucleotide sequence ID" value="NZ_CP045178.1"/>
</dbReference>
<dbReference type="PANTHER" id="PTHR34472">
    <property type="entry name" value="SULFUR CARRIER PROTEIN THIS"/>
    <property type="match status" value="1"/>
</dbReference>
<dbReference type="InterPro" id="IPR010035">
    <property type="entry name" value="Thi_S"/>
</dbReference>
<dbReference type="Proteomes" id="UP000190539">
    <property type="component" value="Unassembled WGS sequence"/>
</dbReference>